<evidence type="ECO:0000256" key="1">
    <source>
        <dbReference type="ARBA" id="ARBA00023015"/>
    </source>
</evidence>
<evidence type="ECO:0000313" key="5">
    <source>
        <dbReference type="Proteomes" id="UP000593562"/>
    </source>
</evidence>
<dbReference type="InParanoid" id="A0A7J7DKM3"/>
<dbReference type="Proteomes" id="UP000593562">
    <property type="component" value="Unassembled WGS sequence"/>
</dbReference>
<proteinExistence type="predicted"/>
<accession>A0A7J7DKM3</accession>
<keyword evidence="2" id="KW-0804">Transcription</keyword>
<reference evidence="4 5" key="1">
    <citation type="journal article" date="2020" name="Nat. Commun.">
        <title>Genome of Tripterygium wilfordii and identification of cytochrome P450 involved in triptolide biosynthesis.</title>
        <authorList>
            <person name="Tu L."/>
            <person name="Su P."/>
            <person name="Zhang Z."/>
            <person name="Gao L."/>
            <person name="Wang J."/>
            <person name="Hu T."/>
            <person name="Zhou J."/>
            <person name="Zhang Y."/>
            <person name="Zhao Y."/>
            <person name="Liu Y."/>
            <person name="Song Y."/>
            <person name="Tong Y."/>
            <person name="Lu Y."/>
            <person name="Yang J."/>
            <person name="Xu C."/>
            <person name="Jia M."/>
            <person name="Peters R.J."/>
            <person name="Huang L."/>
            <person name="Gao W."/>
        </authorList>
    </citation>
    <scope>NUCLEOTIDE SEQUENCE [LARGE SCALE GENOMIC DNA]</scope>
    <source>
        <strain evidence="5">cv. XIE 37</strain>
        <tissue evidence="4">Leaf</tissue>
    </source>
</reference>
<organism evidence="4 5">
    <name type="scientific">Tripterygium wilfordii</name>
    <name type="common">Thunder God vine</name>
    <dbReference type="NCBI Taxonomy" id="458696"/>
    <lineage>
        <taxon>Eukaryota</taxon>
        <taxon>Viridiplantae</taxon>
        <taxon>Streptophyta</taxon>
        <taxon>Embryophyta</taxon>
        <taxon>Tracheophyta</taxon>
        <taxon>Spermatophyta</taxon>
        <taxon>Magnoliopsida</taxon>
        <taxon>eudicotyledons</taxon>
        <taxon>Gunneridae</taxon>
        <taxon>Pentapetalae</taxon>
        <taxon>rosids</taxon>
        <taxon>fabids</taxon>
        <taxon>Celastrales</taxon>
        <taxon>Celastraceae</taxon>
        <taxon>Tripterygium</taxon>
    </lineage>
</organism>
<dbReference type="Pfam" id="PF14215">
    <property type="entry name" value="bHLH-MYC_N"/>
    <property type="match status" value="1"/>
</dbReference>
<keyword evidence="1" id="KW-0805">Transcription regulation</keyword>
<gene>
    <name evidence="4" type="ORF">HS088_TW06G00797</name>
</gene>
<dbReference type="InterPro" id="IPR025610">
    <property type="entry name" value="MYC/MYB_N"/>
</dbReference>
<evidence type="ECO:0000256" key="2">
    <source>
        <dbReference type="ARBA" id="ARBA00023163"/>
    </source>
</evidence>
<dbReference type="PANTHER" id="PTHR46633:SF3">
    <property type="entry name" value="SERINE_THREONINE-PROTEIN KINASE WNK (WITH NO LYSINE)-LIKE PROTEIN"/>
    <property type="match status" value="1"/>
</dbReference>
<evidence type="ECO:0000313" key="4">
    <source>
        <dbReference type="EMBL" id="KAF5746626.1"/>
    </source>
</evidence>
<dbReference type="EMBL" id="JAAARO010000006">
    <property type="protein sequence ID" value="KAF5746626.1"/>
    <property type="molecule type" value="Genomic_DNA"/>
</dbReference>
<feature type="domain" description="Transcription factor MYC/MYB N-terminal" evidence="3">
    <location>
        <begin position="24"/>
        <end position="115"/>
    </location>
</feature>
<dbReference type="PANTHER" id="PTHR46633">
    <property type="entry name" value="TRANSCRIPTION FACTOR MYC/MYB-RELATED"/>
    <property type="match status" value="1"/>
</dbReference>
<dbReference type="AlphaFoldDB" id="A0A7J7DKM3"/>
<sequence length="141" mass="15967">MNSSSGECPAESSLYGGGIDQFQHFQGLQPELFFKTSHEIYNYWEGLIGKVAANQSHKWIYKEANQQEINFLSAWHNPADSQPRTCEAQFQSGIKTIALIAVREGPVHKVIEDLSYIVMLRKKVQLHREYSMCATSTSIIS</sequence>
<keyword evidence="5" id="KW-1185">Reference proteome</keyword>
<name>A0A7J7DKM3_TRIWF</name>
<evidence type="ECO:0000259" key="3">
    <source>
        <dbReference type="Pfam" id="PF14215"/>
    </source>
</evidence>
<protein>
    <recommendedName>
        <fullName evidence="3">Transcription factor MYC/MYB N-terminal domain-containing protein</fullName>
    </recommendedName>
</protein>
<comment type="caution">
    <text evidence="4">The sequence shown here is derived from an EMBL/GenBank/DDBJ whole genome shotgun (WGS) entry which is preliminary data.</text>
</comment>